<proteinExistence type="predicted"/>
<dbReference type="Proteomes" id="UP000789702">
    <property type="component" value="Unassembled WGS sequence"/>
</dbReference>
<reference evidence="1" key="1">
    <citation type="submission" date="2021-06" db="EMBL/GenBank/DDBJ databases">
        <authorList>
            <person name="Kallberg Y."/>
            <person name="Tangrot J."/>
            <person name="Rosling A."/>
        </authorList>
    </citation>
    <scope>NUCLEOTIDE SEQUENCE</scope>
    <source>
        <strain evidence="1">IL203A</strain>
    </source>
</reference>
<gene>
    <name evidence="1" type="ORF">DHETER_LOCUS8070</name>
</gene>
<dbReference type="EMBL" id="CAJVPU010012302">
    <property type="protein sequence ID" value="CAG8622351.1"/>
    <property type="molecule type" value="Genomic_DNA"/>
</dbReference>
<comment type="caution">
    <text evidence="1">The sequence shown here is derived from an EMBL/GenBank/DDBJ whole genome shotgun (WGS) entry which is preliminary data.</text>
</comment>
<sequence length="335" mass="39265">MRKAQSHKKKLAENVADIQEKLEILKAKKNYINDMLNEAYRKKPNLDSLTKLNYMGLISFLEEEVNKIKNCELQKNLISLIQANEQLLAEIFKLKSQICLISSVKNKSQNKKIEESLKLGKEKNKDRIGKIIIHTKNLKKFISKNFIELETYIGNQIKDKTIESLVTEEINQKMKEIQANWKKKETHMKNNNENSRLMRVSSIENDKCIKNEAVYVEDLKKVETEVDSLTSNLKQVFKVAAKSCNIEKMKYKTEKTNLDTQIKNLKKNDDYKKLENILSDLISENNKFAKIKSEKYKIINRCELNICSFEFLIDLKKKIKIKEDLTELEKIIKEP</sequence>
<evidence type="ECO:0000313" key="1">
    <source>
        <dbReference type="EMBL" id="CAG8622351.1"/>
    </source>
</evidence>
<keyword evidence="2" id="KW-1185">Reference proteome</keyword>
<name>A0ACA9N702_9GLOM</name>
<accession>A0ACA9N702</accession>
<organism evidence="1 2">
    <name type="scientific">Dentiscutata heterogama</name>
    <dbReference type="NCBI Taxonomy" id="1316150"/>
    <lineage>
        <taxon>Eukaryota</taxon>
        <taxon>Fungi</taxon>
        <taxon>Fungi incertae sedis</taxon>
        <taxon>Mucoromycota</taxon>
        <taxon>Glomeromycotina</taxon>
        <taxon>Glomeromycetes</taxon>
        <taxon>Diversisporales</taxon>
        <taxon>Gigasporaceae</taxon>
        <taxon>Dentiscutata</taxon>
    </lineage>
</organism>
<evidence type="ECO:0000313" key="2">
    <source>
        <dbReference type="Proteomes" id="UP000789702"/>
    </source>
</evidence>
<protein>
    <submittedName>
        <fullName evidence="1">5874_t:CDS:1</fullName>
    </submittedName>
</protein>